<dbReference type="GO" id="GO:0003677">
    <property type="term" value="F:DNA binding"/>
    <property type="evidence" value="ECO:0007669"/>
    <property type="project" value="InterPro"/>
</dbReference>
<evidence type="ECO:0000259" key="6">
    <source>
        <dbReference type="Pfam" id="PF08281"/>
    </source>
</evidence>
<protein>
    <submittedName>
        <fullName evidence="7">RNA polymerase sigma-70 factor (ECF subfamily)</fullName>
    </submittedName>
</protein>
<dbReference type="Proteomes" id="UP000319818">
    <property type="component" value="Unassembled WGS sequence"/>
</dbReference>
<proteinExistence type="inferred from homology"/>
<dbReference type="Gene3D" id="1.10.1740.10">
    <property type="match status" value="1"/>
</dbReference>
<dbReference type="InterPro" id="IPR013324">
    <property type="entry name" value="RNA_pol_sigma_r3/r4-like"/>
</dbReference>
<dbReference type="GO" id="GO:0016987">
    <property type="term" value="F:sigma factor activity"/>
    <property type="evidence" value="ECO:0007669"/>
    <property type="project" value="UniProtKB-KW"/>
</dbReference>
<comment type="similarity">
    <text evidence="1">Belongs to the sigma-70 factor family. ECF subfamily.</text>
</comment>
<dbReference type="AlphaFoldDB" id="A0A543FRQ6"/>
<name>A0A543FRQ6_9PSEU</name>
<dbReference type="GO" id="GO:0006352">
    <property type="term" value="P:DNA-templated transcription initiation"/>
    <property type="evidence" value="ECO:0007669"/>
    <property type="project" value="InterPro"/>
</dbReference>
<dbReference type="NCBIfam" id="TIGR02937">
    <property type="entry name" value="sigma70-ECF"/>
    <property type="match status" value="1"/>
</dbReference>
<reference evidence="7 8" key="1">
    <citation type="submission" date="2019-06" db="EMBL/GenBank/DDBJ databases">
        <title>Sequencing the genomes of 1000 actinobacteria strains.</title>
        <authorList>
            <person name="Klenk H.-P."/>
        </authorList>
    </citation>
    <scope>NUCLEOTIDE SEQUENCE [LARGE SCALE GENOMIC DNA]</scope>
    <source>
        <strain evidence="7 8">DSM 45511</strain>
    </source>
</reference>
<dbReference type="InterPro" id="IPR013249">
    <property type="entry name" value="RNA_pol_sigma70_r4_t2"/>
</dbReference>
<evidence type="ECO:0000259" key="5">
    <source>
        <dbReference type="Pfam" id="PF04542"/>
    </source>
</evidence>
<dbReference type="OrthoDB" id="5518337at2"/>
<evidence type="ECO:0000256" key="1">
    <source>
        <dbReference type="ARBA" id="ARBA00010641"/>
    </source>
</evidence>
<dbReference type="InterPro" id="IPR014284">
    <property type="entry name" value="RNA_pol_sigma-70_dom"/>
</dbReference>
<evidence type="ECO:0000256" key="4">
    <source>
        <dbReference type="ARBA" id="ARBA00023163"/>
    </source>
</evidence>
<keyword evidence="8" id="KW-1185">Reference proteome</keyword>
<dbReference type="Pfam" id="PF04542">
    <property type="entry name" value="Sigma70_r2"/>
    <property type="match status" value="1"/>
</dbReference>
<evidence type="ECO:0000313" key="8">
    <source>
        <dbReference type="Proteomes" id="UP000319818"/>
    </source>
</evidence>
<feature type="domain" description="RNA polymerase sigma-70 region 2" evidence="5">
    <location>
        <begin position="35"/>
        <end position="103"/>
    </location>
</feature>
<dbReference type="CDD" id="cd06171">
    <property type="entry name" value="Sigma70_r4"/>
    <property type="match status" value="1"/>
</dbReference>
<evidence type="ECO:0000256" key="3">
    <source>
        <dbReference type="ARBA" id="ARBA00023082"/>
    </source>
</evidence>
<keyword evidence="4" id="KW-0804">Transcription</keyword>
<accession>A0A543FRQ6</accession>
<dbReference type="EMBL" id="VFPH01000002">
    <property type="protein sequence ID" value="TQM36520.1"/>
    <property type="molecule type" value="Genomic_DNA"/>
</dbReference>
<gene>
    <name evidence="7" type="ORF">FB388_3699</name>
</gene>
<dbReference type="SUPFAM" id="SSF88946">
    <property type="entry name" value="Sigma2 domain of RNA polymerase sigma factors"/>
    <property type="match status" value="1"/>
</dbReference>
<dbReference type="InterPro" id="IPR007627">
    <property type="entry name" value="RNA_pol_sigma70_r2"/>
</dbReference>
<evidence type="ECO:0000256" key="2">
    <source>
        <dbReference type="ARBA" id="ARBA00023015"/>
    </source>
</evidence>
<dbReference type="Gene3D" id="1.10.10.10">
    <property type="entry name" value="Winged helix-like DNA-binding domain superfamily/Winged helix DNA-binding domain"/>
    <property type="match status" value="1"/>
</dbReference>
<dbReference type="RefSeq" id="WP_142103394.1">
    <property type="nucleotide sequence ID" value="NZ_VFPH01000002.1"/>
</dbReference>
<dbReference type="PANTHER" id="PTHR43133">
    <property type="entry name" value="RNA POLYMERASE ECF-TYPE SIGMA FACTO"/>
    <property type="match status" value="1"/>
</dbReference>
<dbReference type="InterPro" id="IPR036388">
    <property type="entry name" value="WH-like_DNA-bd_sf"/>
</dbReference>
<dbReference type="Pfam" id="PF08281">
    <property type="entry name" value="Sigma70_r4_2"/>
    <property type="match status" value="1"/>
</dbReference>
<dbReference type="InterPro" id="IPR039425">
    <property type="entry name" value="RNA_pol_sigma-70-like"/>
</dbReference>
<evidence type="ECO:0000313" key="7">
    <source>
        <dbReference type="EMBL" id="TQM36520.1"/>
    </source>
</evidence>
<dbReference type="PANTHER" id="PTHR43133:SF25">
    <property type="entry name" value="RNA POLYMERASE SIGMA FACTOR RFAY-RELATED"/>
    <property type="match status" value="1"/>
</dbReference>
<sequence>MTTSEGAPAATARPGEDVALWAAARDGDSDAFAALYHRHADPVWRHAHRLTGSPTAAEDVLAATFLTTWRRRAEVQLAAGSLRAWLFAVAGNEARTEWRRTHRRHRLLRRIGPAPHVDDHSDTVVTSLDDRRRAHQVLAAVAELPAAQREAVALCLVGDVPYAEAAEVLGVPEATLRSRVHRARATLRTVVPEEVR</sequence>
<keyword evidence="2" id="KW-0805">Transcription regulation</keyword>
<feature type="domain" description="RNA polymerase sigma factor 70 region 4 type 2" evidence="6">
    <location>
        <begin position="136"/>
        <end position="187"/>
    </location>
</feature>
<comment type="caution">
    <text evidence="7">The sequence shown here is derived from an EMBL/GenBank/DDBJ whole genome shotgun (WGS) entry which is preliminary data.</text>
</comment>
<organism evidence="7 8">
    <name type="scientific">Pseudonocardia cypriaca</name>
    <dbReference type="NCBI Taxonomy" id="882449"/>
    <lineage>
        <taxon>Bacteria</taxon>
        <taxon>Bacillati</taxon>
        <taxon>Actinomycetota</taxon>
        <taxon>Actinomycetes</taxon>
        <taxon>Pseudonocardiales</taxon>
        <taxon>Pseudonocardiaceae</taxon>
        <taxon>Pseudonocardia</taxon>
    </lineage>
</organism>
<dbReference type="SUPFAM" id="SSF88659">
    <property type="entry name" value="Sigma3 and sigma4 domains of RNA polymerase sigma factors"/>
    <property type="match status" value="1"/>
</dbReference>
<dbReference type="InterPro" id="IPR013325">
    <property type="entry name" value="RNA_pol_sigma_r2"/>
</dbReference>
<keyword evidence="3" id="KW-0731">Sigma factor</keyword>